<sequence length="476" mass="54684">MDSVVLQLCYDGWWETLADGRMEYVNNNNTTFLIRKECTFDQFLARVYDVLQINRNKYNIIMKTTLRSNLEPPVKTETSFRANVSVLDSEEEVLPQTLSLQQRYSPLHDYNDTINDNGITLADVEAEALPQTLSLEQRYSPFYNNEFRSNDDPIDDIGNTTVDNVCMKPYNNTTNNHFNSSVHNVGVGPSHIPTNVDDEDQNSIPINNIASQSIILQIFYFNDIRDFGGISVVERDSGEIAADDGLRFGSLWCFRLREKAIPCDFLKWSSLGLYRTSRFATGFTPLQPKPLDSIIDIERAKDKSAEDLATIWDDYHLGRGHICASLKTQLYRLLEHRSADCRYFVIPLWKGSGYATMFVQGLLSDESRRSYMLLFIQLPHILVTGLEDYKARGTQAAPYFTASFYTDFAESKDLVLIRGDIVFTSKLTDSEAEWLLETIQSFYLNDVRFKLVERFNKEARNFEFKDVLRALSMPLL</sequence>
<dbReference type="Proteomes" id="UP000829398">
    <property type="component" value="Chromosome 2"/>
</dbReference>
<comment type="caution">
    <text evidence="1">The sequence shown here is derived from an EMBL/GenBank/DDBJ whole genome shotgun (WGS) entry which is preliminary data.</text>
</comment>
<name>A0ACB8NI18_CITSI</name>
<protein>
    <submittedName>
        <fullName evidence="1">ATP synthase mitochondrial f1 complex assembly factor 1</fullName>
    </submittedName>
</protein>
<evidence type="ECO:0000313" key="1">
    <source>
        <dbReference type="EMBL" id="KAH9797210.1"/>
    </source>
</evidence>
<dbReference type="EMBL" id="CM039171">
    <property type="protein sequence ID" value="KAH9797210.1"/>
    <property type="molecule type" value="Genomic_DNA"/>
</dbReference>
<keyword evidence="2" id="KW-1185">Reference proteome</keyword>
<evidence type="ECO:0000313" key="2">
    <source>
        <dbReference type="Proteomes" id="UP000829398"/>
    </source>
</evidence>
<organism evidence="1 2">
    <name type="scientific">Citrus sinensis</name>
    <name type="common">Sweet orange</name>
    <name type="synonym">Citrus aurantium var. sinensis</name>
    <dbReference type="NCBI Taxonomy" id="2711"/>
    <lineage>
        <taxon>Eukaryota</taxon>
        <taxon>Viridiplantae</taxon>
        <taxon>Streptophyta</taxon>
        <taxon>Embryophyta</taxon>
        <taxon>Tracheophyta</taxon>
        <taxon>Spermatophyta</taxon>
        <taxon>Magnoliopsida</taxon>
        <taxon>eudicotyledons</taxon>
        <taxon>Gunneridae</taxon>
        <taxon>Pentapetalae</taxon>
        <taxon>rosids</taxon>
        <taxon>malvids</taxon>
        <taxon>Sapindales</taxon>
        <taxon>Rutaceae</taxon>
        <taxon>Aurantioideae</taxon>
        <taxon>Citrus</taxon>
    </lineage>
</organism>
<accession>A0ACB8NI18</accession>
<gene>
    <name evidence="1" type="ORF">KPL71_005791</name>
</gene>
<proteinExistence type="predicted"/>
<reference evidence="2" key="1">
    <citation type="journal article" date="2023" name="Hortic. Res.">
        <title>A chromosome-level phased genome enabling allele-level studies in sweet orange: a case study on citrus Huanglongbing tolerance.</title>
        <authorList>
            <person name="Wu B."/>
            <person name="Yu Q."/>
            <person name="Deng Z."/>
            <person name="Duan Y."/>
            <person name="Luo F."/>
            <person name="Gmitter F. Jr."/>
        </authorList>
    </citation>
    <scope>NUCLEOTIDE SEQUENCE [LARGE SCALE GENOMIC DNA]</scope>
    <source>
        <strain evidence="2">cv. Valencia</strain>
    </source>
</reference>